<dbReference type="RefSeq" id="YP_008658446.1">
    <property type="nucleotide sequence ID" value="NC_022563.1"/>
</dbReference>
<dbReference type="EMBL" id="HE601899">
    <property type="protein sequence ID" value="CCD83204.1"/>
    <property type="molecule type" value="Genomic_DNA"/>
</dbReference>
<dbReference type="InterPro" id="IPR006798">
    <property type="entry name" value="Poxvirus_F16"/>
</dbReference>
<sequence length="239" mass="27293">MSACVRRAAIFISRISLLDVAFDIQVERCRAYCADRGLEVVMEVREYGYITEDTADSETWSAIVCSCISDVVFFRSRQMRAPAVAMFESLLERGLSDDMRFHFVDDNLVLEGVPPAFRSTAMDIGRETRKCVRDLVTLLHIGSCSRSVLLEFIKCNFGGVDQLLHILRSNMHWVSSMLGQYDGRVRDGGGRRDKKAADRPSRRTCVTRFRRFVAVVRRLRGHTDDVERLCDDMMTVSLF</sequence>
<name>Q1HTT1_9POXV</name>
<protein>
    <recommendedName>
        <fullName evidence="5">Protein OPG061</fullName>
    </recommendedName>
</protein>
<dbReference type="EMBL" id="AH015635">
    <property type="protein sequence ID" value="ABD51455.1"/>
    <property type="molecule type" value="Genomic_DNA"/>
</dbReference>
<evidence type="ECO:0000256" key="1">
    <source>
        <dbReference type="ARBA" id="ARBA00004307"/>
    </source>
</evidence>
<dbReference type="KEGG" id="vg:18158424"/>
<dbReference type="GO" id="GO:0044196">
    <property type="term" value="C:host cell nucleolus"/>
    <property type="evidence" value="ECO:0007669"/>
    <property type="project" value="UniProtKB-SubCell"/>
</dbReference>
<dbReference type="PIRSF" id="PIRSF015792">
    <property type="entry name" value="VAC_F16L"/>
    <property type="match status" value="1"/>
</dbReference>
<evidence type="ECO:0000256" key="5">
    <source>
        <dbReference type="ARBA" id="ARBA00034820"/>
    </source>
</evidence>
<evidence type="ECO:0000313" key="8">
    <source>
        <dbReference type="Proteomes" id="UP000144311"/>
    </source>
</evidence>
<accession>Q1HTT1</accession>
<comment type="subcellular location">
    <subcellularLocation>
        <location evidence="1">Host nucleus</location>
        <location evidence="1">Host nucleolus</location>
    </subcellularLocation>
</comment>
<dbReference type="Pfam" id="PF04708">
    <property type="entry name" value="Pox_F16"/>
    <property type="match status" value="1"/>
</dbReference>
<evidence type="ECO:0000313" key="6">
    <source>
        <dbReference type="EMBL" id="ABD51455.1"/>
    </source>
</evidence>
<gene>
    <name evidence="6" type="primary">A13L</name>
    <name evidence="7" type="synonym">F16L</name>
    <name evidence="7" type="ORF">SQPV_0210</name>
</gene>
<organism evidence="6">
    <name type="scientific">Squirrelpox virus</name>
    <dbReference type="NCBI Taxonomy" id="240426"/>
    <lineage>
        <taxon>Viruses</taxon>
        <taxon>Varidnaviria</taxon>
        <taxon>Bamfordvirae</taxon>
        <taxon>Nucleocytoviricota</taxon>
        <taxon>Pokkesviricetes</taxon>
        <taxon>Chitovirales</taxon>
        <taxon>Poxviridae</taxon>
        <taxon>Chordopoxvirinae</taxon>
        <taxon>Sciuripoxvirus</taxon>
        <taxon>Sciuripoxvirus squirrelpox</taxon>
    </lineage>
</organism>
<comment type="similarity">
    <text evidence="4">Belongs to the orthopoxvirus OPG058 family.</text>
</comment>
<keyword evidence="8" id="KW-1185">Reference proteome</keyword>
<dbReference type="GeneID" id="18158424"/>
<reference evidence="6" key="1">
    <citation type="journal article" date="2006" name="J. Gen. Virol.">
        <title>Genomic characterization of a novel poxvirus contributing to the decline of the red squirrel (Sciurus vulgaris) in the UK.</title>
        <authorList>
            <person name="McInnes C.J."/>
            <person name="Wood A.R."/>
            <person name="Thomas K."/>
            <person name="Sainsbury A.W."/>
            <person name="Gurnell J."/>
            <person name="Dein F.J."/>
            <person name="Nettleton P.F."/>
        </authorList>
    </citation>
    <scope>NUCLEOTIDE SEQUENCE</scope>
    <source>
        <strain evidence="6">1296/99</strain>
    </source>
</reference>
<proteinExistence type="inferred from homology"/>
<reference evidence="7 8" key="2">
    <citation type="submission" date="2011-10" db="EMBL/GenBank/DDBJ databases">
        <authorList>
            <person name="Darby A."/>
        </authorList>
    </citation>
    <scope>NUCLEOTIDE SEQUENCE [LARGE SCALE GENOMIC DNA]</scope>
    <source>
        <strain evidence="7">Red squirrel UK</strain>
    </source>
</reference>
<dbReference type="OrthoDB" id="9591at10239"/>
<evidence type="ECO:0000256" key="3">
    <source>
        <dbReference type="ARBA" id="ARBA00022562"/>
    </source>
</evidence>
<keyword evidence="3" id="KW-1048">Host nucleus</keyword>
<keyword evidence="2" id="KW-0244">Early protein</keyword>
<evidence type="ECO:0000256" key="2">
    <source>
        <dbReference type="ARBA" id="ARBA00022518"/>
    </source>
</evidence>
<evidence type="ECO:0000313" key="7">
    <source>
        <dbReference type="EMBL" id="CCD83204.1"/>
    </source>
</evidence>
<evidence type="ECO:0000256" key="4">
    <source>
        <dbReference type="ARBA" id="ARBA00034705"/>
    </source>
</evidence>
<reference evidence="7 8" key="3">
    <citation type="submission" date="2013-10" db="EMBL/GenBank/DDBJ databases">
        <title>The genome of epidemic Squirrel Poxvirus reveals novel virulence genes.</title>
        <authorList>
            <person name="Darby A.C."/>
            <person name="McInnes C.J."/>
            <person name="Kjaer K.H."/>
            <person name="Wood A.R."/>
            <person name="Hughes M."/>
            <person name="Martensen P.M."/>
            <person name="Radford A.D."/>
            <person name="Hall N."/>
            <person name="Chantrey J."/>
        </authorList>
    </citation>
    <scope>NUCLEOTIDE SEQUENCE [LARGE SCALE GENOMIC DNA]</scope>
    <source>
        <strain evidence="7">Red squirrel UK</strain>
    </source>
</reference>
<dbReference type="Proteomes" id="UP000144311">
    <property type="component" value="Segment"/>
</dbReference>